<gene>
    <name evidence="2" type="ORF">TVAG_407900</name>
</gene>
<dbReference type="RefSeq" id="XP_001306419.1">
    <property type="nucleotide sequence ID" value="XM_001306418.1"/>
</dbReference>
<accession>A2FNM1</accession>
<dbReference type="SMR" id="A2FNM1"/>
<evidence type="ECO:0000256" key="1">
    <source>
        <dbReference type="SAM" id="MobiDB-lite"/>
    </source>
</evidence>
<dbReference type="KEGG" id="tva:4751207"/>
<reference evidence="2" key="1">
    <citation type="submission" date="2006-10" db="EMBL/GenBank/DDBJ databases">
        <authorList>
            <person name="Amadeo P."/>
            <person name="Zhao Q."/>
            <person name="Wortman J."/>
            <person name="Fraser-Liggett C."/>
            <person name="Carlton J."/>
        </authorList>
    </citation>
    <scope>NUCLEOTIDE SEQUENCE</scope>
    <source>
        <strain evidence="2">G3</strain>
    </source>
</reference>
<evidence type="ECO:0000313" key="3">
    <source>
        <dbReference type="Proteomes" id="UP000001542"/>
    </source>
</evidence>
<keyword evidence="3" id="KW-1185">Reference proteome</keyword>
<dbReference type="EMBL" id="DS113909">
    <property type="protein sequence ID" value="EAX93489.1"/>
    <property type="molecule type" value="Genomic_DNA"/>
</dbReference>
<dbReference type="InParanoid" id="A2FNM1"/>
<dbReference type="VEuPathDB" id="TrichDB:TVAGG3_0386170"/>
<dbReference type="Proteomes" id="UP000001542">
    <property type="component" value="Unassembled WGS sequence"/>
</dbReference>
<sequence length="175" mass="20109">MNLEEGGETTKYNKYNARTDQDLMLEINAKLEKEAQEDLENHNERVVLEGDEDYKIVDGVKVVPFSLVKELKEGTFKDGKYIDNSDEEDESSYVSDGDSDNTKVDIKQLLIKLISLIKPQTNITDALVDSSKDQDRMAQITDIATQLLFIKEYTNIYNMDIEELQEKLDKFDAQK</sequence>
<protein>
    <submittedName>
        <fullName evidence="2">Uncharacterized protein</fullName>
    </submittedName>
</protein>
<organism evidence="2 3">
    <name type="scientific">Trichomonas vaginalis (strain ATCC PRA-98 / G3)</name>
    <dbReference type="NCBI Taxonomy" id="412133"/>
    <lineage>
        <taxon>Eukaryota</taxon>
        <taxon>Metamonada</taxon>
        <taxon>Parabasalia</taxon>
        <taxon>Trichomonadida</taxon>
        <taxon>Trichomonadidae</taxon>
        <taxon>Trichomonas</taxon>
    </lineage>
</organism>
<proteinExistence type="predicted"/>
<feature type="region of interest" description="Disordered" evidence="1">
    <location>
        <begin position="78"/>
        <end position="98"/>
    </location>
</feature>
<dbReference type="AlphaFoldDB" id="A2FNM1"/>
<name>A2FNM1_TRIV3</name>
<evidence type="ECO:0000313" key="2">
    <source>
        <dbReference type="EMBL" id="EAX93489.1"/>
    </source>
</evidence>
<reference evidence="2" key="2">
    <citation type="journal article" date="2007" name="Science">
        <title>Draft genome sequence of the sexually transmitted pathogen Trichomonas vaginalis.</title>
        <authorList>
            <person name="Carlton J.M."/>
            <person name="Hirt R.P."/>
            <person name="Silva J.C."/>
            <person name="Delcher A.L."/>
            <person name="Schatz M."/>
            <person name="Zhao Q."/>
            <person name="Wortman J.R."/>
            <person name="Bidwell S.L."/>
            <person name="Alsmark U.C.M."/>
            <person name="Besteiro S."/>
            <person name="Sicheritz-Ponten T."/>
            <person name="Noel C.J."/>
            <person name="Dacks J.B."/>
            <person name="Foster P.G."/>
            <person name="Simillion C."/>
            <person name="Van de Peer Y."/>
            <person name="Miranda-Saavedra D."/>
            <person name="Barton G.J."/>
            <person name="Westrop G.D."/>
            <person name="Mueller S."/>
            <person name="Dessi D."/>
            <person name="Fiori P.L."/>
            <person name="Ren Q."/>
            <person name="Paulsen I."/>
            <person name="Zhang H."/>
            <person name="Bastida-Corcuera F.D."/>
            <person name="Simoes-Barbosa A."/>
            <person name="Brown M.T."/>
            <person name="Hayes R.D."/>
            <person name="Mukherjee M."/>
            <person name="Okumura C.Y."/>
            <person name="Schneider R."/>
            <person name="Smith A.J."/>
            <person name="Vanacova S."/>
            <person name="Villalvazo M."/>
            <person name="Haas B.J."/>
            <person name="Pertea M."/>
            <person name="Feldblyum T.V."/>
            <person name="Utterback T.R."/>
            <person name="Shu C.L."/>
            <person name="Osoegawa K."/>
            <person name="de Jong P.J."/>
            <person name="Hrdy I."/>
            <person name="Horvathova L."/>
            <person name="Zubacova Z."/>
            <person name="Dolezal P."/>
            <person name="Malik S.B."/>
            <person name="Logsdon J.M. Jr."/>
            <person name="Henze K."/>
            <person name="Gupta A."/>
            <person name="Wang C.C."/>
            <person name="Dunne R.L."/>
            <person name="Upcroft J.A."/>
            <person name="Upcroft P."/>
            <person name="White O."/>
            <person name="Salzberg S.L."/>
            <person name="Tang P."/>
            <person name="Chiu C.-H."/>
            <person name="Lee Y.-S."/>
            <person name="Embley T.M."/>
            <person name="Coombs G.H."/>
            <person name="Mottram J.C."/>
            <person name="Tachezy J."/>
            <person name="Fraser-Liggett C.M."/>
            <person name="Johnson P.J."/>
        </authorList>
    </citation>
    <scope>NUCLEOTIDE SEQUENCE [LARGE SCALE GENOMIC DNA]</scope>
    <source>
        <strain evidence="2">G3</strain>
    </source>
</reference>
<dbReference type="VEuPathDB" id="TrichDB:TVAG_407900"/>